<dbReference type="PANTHER" id="PTHR12981">
    <property type="entry name" value="ZINC FINGER PROTEIN-LIKE 1"/>
    <property type="match status" value="1"/>
</dbReference>
<name>A0A1Q3FF47_CULTA</name>
<evidence type="ECO:0000256" key="2">
    <source>
        <dbReference type="ARBA" id="ARBA00005561"/>
    </source>
</evidence>
<keyword evidence="14" id="KW-0436">Ligase</keyword>
<dbReference type="AlphaFoldDB" id="A0A1Q3FF47"/>
<evidence type="ECO:0000256" key="12">
    <source>
        <dbReference type="SAM" id="MobiDB-lite"/>
    </source>
</evidence>
<dbReference type="Pfam" id="PF25998">
    <property type="entry name" value="U-box_ZFPL1"/>
    <property type="match status" value="1"/>
</dbReference>
<dbReference type="InterPro" id="IPR013083">
    <property type="entry name" value="Znf_RING/FYVE/PHD"/>
</dbReference>
<evidence type="ECO:0000256" key="10">
    <source>
        <dbReference type="PROSITE-ProRule" id="PRU00175"/>
    </source>
</evidence>
<dbReference type="Gene3D" id="3.30.40.10">
    <property type="entry name" value="Zinc/RING finger domain, C3HC4 (zinc finger)"/>
    <property type="match status" value="1"/>
</dbReference>
<reference evidence="14" key="1">
    <citation type="submission" date="2017-01" db="EMBL/GenBank/DDBJ databases">
        <title>A deep insight into the sialotranscriptome of adult male and female Cluex tarsalis mosquitoes.</title>
        <authorList>
            <person name="Ribeiro J.M."/>
            <person name="Moreira F."/>
            <person name="Bernard K.A."/>
            <person name="Calvo E."/>
        </authorList>
    </citation>
    <scope>NUCLEOTIDE SEQUENCE</scope>
    <source>
        <strain evidence="14">Kern County</strain>
        <tissue evidence="14">Salivary glands</tissue>
    </source>
</reference>
<keyword evidence="8 11" id="KW-1133">Transmembrane helix</keyword>
<dbReference type="SMART" id="SM00184">
    <property type="entry name" value="RING"/>
    <property type="match status" value="1"/>
</dbReference>
<keyword evidence="7 11" id="KW-0862">Zinc</keyword>
<organism evidence="14">
    <name type="scientific">Culex tarsalis</name>
    <name type="common">Encephalitis mosquito</name>
    <dbReference type="NCBI Taxonomy" id="7177"/>
    <lineage>
        <taxon>Eukaryota</taxon>
        <taxon>Metazoa</taxon>
        <taxon>Ecdysozoa</taxon>
        <taxon>Arthropoda</taxon>
        <taxon>Hexapoda</taxon>
        <taxon>Insecta</taxon>
        <taxon>Pterygota</taxon>
        <taxon>Neoptera</taxon>
        <taxon>Endopterygota</taxon>
        <taxon>Diptera</taxon>
        <taxon>Nematocera</taxon>
        <taxon>Culicoidea</taxon>
        <taxon>Culicidae</taxon>
        <taxon>Culicinae</taxon>
        <taxon>Culicini</taxon>
        <taxon>Culex</taxon>
        <taxon>Culex</taxon>
    </lineage>
</organism>
<dbReference type="GO" id="GO:0008270">
    <property type="term" value="F:zinc ion binding"/>
    <property type="evidence" value="ECO:0007669"/>
    <property type="project" value="UniProtKB-UniRule"/>
</dbReference>
<dbReference type="CDD" id="cd16487">
    <property type="entry name" value="mRING-H2-C3DHC3_ZFPL1"/>
    <property type="match status" value="1"/>
</dbReference>
<evidence type="ECO:0000256" key="5">
    <source>
        <dbReference type="ARBA" id="ARBA00022723"/>
    </source>
</evidence>
<keyword evidence="5 11" id="KW-0479">Metal-binding</keyword>
<comment type="subcellular location">
    <subcellularLocation>
        <location evidence="1 11">Membrane</location>
        <topology evidence="1 11">Single-pass membrane protein</topology>
    </subcellularLocation>
</comment>
<dbReference type="SUPFAM" id="SSF57850">
    <property type="entry name" value="RING/U-box"/>
    <property type="match status" value="1"/>
</dbReference>
<evidence type="ECO:0000256" key="1">
    <source>
        <dbReference type="ARBA" id="ARBA00004167"/>
    </source>
</evidence>
<dbReference type="EMBL" id="GFDL01008879">
    <property type="protein sequence ID" value="JAV26166.1"/>
    <property type="molecule type" value="Transcribed_RNA"/>
</dbReference>
<accession>A0A1Q3FF47</accession>
<feature type="domain" description="RING-type" evidence="13">
    <location>
        <begin position="53"/>
        <end position="101"/>
    </location>
</feature>
<evidence type="ECO:0000313" key="14">
    <source>
        <dbReference type="EMBL" id="JAV26166.1"/>
    </source>
</evidence>
<dbReference type="InterPro" id="IPR058731">
    <property type="entry name" value="Znf-B_box_ZFPL1-like"/>
</dbReference>
<dbReference type="PROSITE" id="PS50089">
    <property type="entry name" value="ZF_RING_2"/>
    <property type="match status" value="1"/>
</dbReference>
<dbReference type="InterPro" id="IPR001841">
    <property type="entry name" value="Znf_RING"/>
</dbReference>
<evidence type="ECO:0000259" key="13">
    <source>
        <dbReference type="PROSITE" id="PS50089"/>
    </source>
</evidence>
<evidence type="ECO:0000256" key="11">
    <source>
        <dbReference type="RuleBase" id="RU369078"/>
    </source>
</evidence>
<evidence type="ECO:0000256" key="8">
    <source>
        <dbReference type="ARBA" id="ARBA00022989"/>
    </source>
</evidence>
<evidence type="ECO:0000256" key="9">
    <source>
        <dbReference type="ARBA" id="ARBA00023136"/>
    </source>
</evidence>
<evidence type="ECO:0000256" key="7">
    <source>
        <dbReference type="ARBA" id="ARBA00022833"/>
    </source>
</evidence>
<evidence type="ECO:0000256" key="6">
    <source>
        <dbReference type="ARBA" id="ARBA00022771"/>
    </source>
</evidence>
<keyword evidence="9 11" id="KW-0472">Membrane</keyword>
<dbReference type="GO" id="GO:0016874">
    <property type="term" value="F:ligase activity"/>
    <property type="evidence" value="ECO:0007669"/>
    <property type="project" value="UniProtKB-KW"/>
</dbReference>
<dbReference type="PANTHER" id="PTHR12981:SF0">
    <property type="entry name" value="ZINC FINGER PROTEIN-LIKE 1"/>
    <property type="match status" value="1"/>
</dbReference>
<dbReference type="GO" id="GO:0016020">
    <property type="term" value="C:membrane"/>
    <property type="evidence" value="ECO:0007669"/>
    <property type="project" value="UniProtKB-SubCell"/>
</dbReference>
<feature type="transmembrane region" description="Helical" evidence="11">
    <location>
        <begin position="275"/>
        <end position="295"/>
    </location>
</feature>
<dbReference type="InterPro" id="IPR039043">
    <property type="entry name" value="ZFPL1"/>
</dbReference>
<sequence>MGLCKCPKRQVTTQFCFEHRVNVCENCMVVNHAKCTVQSYIQWLKDSDFDSACTLCGSLLDNEDCVRLICYHVFHWKCLAARQQSLPANTAPGGHTCPTCSDPIFPPANLVSPVADVLRTRLGQANWARNVLELPLLLEDKPDYSSFSTTTTTTTTGSSAGVHNNGNIFANSMAQSRSTLLAASASSASNATNGSRPESPHSIVNMDSYGAGGASASALDFQASSRRPLLARESPIGGSDRDDNKYKRRTPQEIFSRWSRRFYAPSSKPPWRRTWFLVLSGCIGFVCIIYVLATLGRRGTDGGEMALIYNRNLPHEE</sequence>
<protein>
    <recommendedName>
        <fullName evidence="3 11">Zinc finger protein-like 1 homolog</fullName>
    </recommendedName>
</protein>
<proteinExistence type="inferred from homology"/>
<evidence type="ECO:0000256" key="3">
    <source>
        <dbReference type="ARBA" id="ARBA00013701"/>
    </source>
</evidence>
<keyword evidence="4 11" id="KW-0812">Transmembrane</keyword>
<dbReference type="Pfam" id="PF25993">
    <property type="entry name" value="zf-B_box_ZFPL1"/>
    <property type="match status" value="1"/>
</dbReference>
<keyword evidence="6 10" id="KW-0863">Zinc-finger</keyword>
<feature type="region of interest" description="Disordered" evidence="12">
    <location>
        <begin position="188"/>
        <end position="207"/>
    </location>
</feature>
<dbReference type="GO" id="GO:0005794">
    <property type="term" value="C:Golgi apparatus"/>
    <property type="evidence" value="ECO:0007669"/>
    <property type="project" value="TreeGrafter"/>
</dbReference>
<dbReference type="InterPro" id="IPR058730">
    <property type="entry name" value="U-box_ZFPL1-like"/>
</dbReference>
<comment type="similarity">
    <text evidence="2 11">Belongs to the ZFPL1 family.</text>
</comment>
<evidence type="ECO:0000256" key="4">
    <source>
        <dbReference type="ARBA" id="ARBA00022692"/>
    </source>
</evidence>